<sequence length="125" mass="14577">MEPLKLQAQILERIFPDDLKVMVVSHNDRTLEEHEEQGPCGLDYGDIMSLMEKMTSYVWMYKLHDISCERYPTIKSLVDSFESQGYPLTLDQINVEESELHASFGWYATPSTLTRVQDYLRDHTS</sequence>
<evidence type="ECO:0000313" key="1">
    <source>
        <dbReference type="EMBL" id="QBK92102.1"/>
    </source>
</evidence>
<organism evidence="1">
    <name type="scientific">Pithovirus LCPAC304</name>
    <dbReference type="NCBI Taxonomy" id="2506594"/>
    <lineage>
        <taxon>Viruses</taxon>
        <taxon>Pithoviruses</taxon>
    </lineage>
</organism>
<protein>
    <submittedName>
        <fullName evidence="1">Uncharacterized protein</fullName>
    </submittedName>
</protein>
<name>A0A481Z9S0_9VIRU</name>
<gene>
    <name evidence="1" type="ORF">LCPAC304_04490</name>
</gene>
<dbReference type="EMBL" id="MK500567">
    <property type="protein sequence ID" value="QBK92102.1"/>
    <property type="molecule type" value="Genomic_DNA"/>
</dbReference>
<accession>A0A481Z9S0</accession>
<reference evidence="1" key="1">
    <citation type="journal article" date="2019" name="MBio">
        <title>Virus Genomes from Deep Sea Sediments Expand the Ocean Megavirome and Support Independent Origins of Viral Gigantism.</title>
        <authorList>
            <person name="Backstrom D."/>
            <person name="Yutin N."/>
            <person name="Jorgensen S.L."/>
            <person name="Dharamshi J."/>
            <person name="Homa F."/>
            <person name="Zaremba-Niedwiedzka K."/>
            <person name="Spang A."/>
            <person name="Wolf Y.I."/>
            <person name="Koonin E.V."/>
            <person name="Ettema T.J."/>
        </authorList>
    </citation>
    <scope>NUCLEOTIDE SEQUENCE</scope>
</reference>
<proteinExistence type="predicted"/>